<protein>
    <submittedName>
        <fullName evidence="1">Uncharacterized protein</fullName>
    </submittedName>
</protein>
<reference evidence="1" key="2">
    <citation type="submission" date="2018-05" db="EMBL/GenBank/DDBJ databases">
        <title>OgluRS3 (Oryza glumaepatula Reference Sequence Version 3).</title>
        <authorList>
            <person name="Zhang J."/>
            <person name="Kudrna D."/>
            <person name="Lee S."/>
            <person name="Talag J."/>
            <person name="Welchert J."/>
            <person name="Wing R.A."/>
        </authorList>
    </citation>
    <scope>NUCLEOTIDE SEQUENCE [LARGE SCALE GENOMIC DNA]</scope>
</reference>
<dbReference type="Proteomes" id="UP000026961">
    <property type="component" value="Chromosome 9"/>
</dbReference>
<sequence length="91" mass="9904">MSWWPSSLNPDGDTRGDGMTQALVAAQPFARRIDGLVGRQAHAGAVRRGPVHEHARHGAWVREVAHARDWSRGGMTLGVRSVRPSRTSGVQ</sequence>
<reference evidence="1" key="1">
    <citation type="submission" date="2015-04" db="UniProtKB">
        <authorList>
            <consortium name="EnsemblPlants"/>
        </authorList>
    </citation>
    <scope>IDENTIFICATION</scope>
</reference>
<accession>A0A0E0B2S5</accession>
<evidence type="ECO:0000313" key="2">
    <source>
        <dbReference type="Proteomes" id="UP000026961"/>
    </source>
</evidence>
<dbReference type="HOGENOM" id="CLU_2430768_0_0_1"/>
<proteinExistence type="predicted"/>
<dbReference type="AlphaFoldDB" id="A0A0E0B2S5"/>
<keyword evidence="2" id="KW-1185">Reference proteome</keyword>
<organism evidence="1">
    <name type="scientific">Oryza glumipatula</name>
    <dbReference type="NCBI Taxonomy" id="40148"/>
    <lineage>
        <taxon>Eukaryota</taxon>
        <taxon>Viridiplantae</taxon>
        <taxon>Streptophyta</taxon>
        <taxon>Embryophyta</taxon>
        <taxon>Tracheophyta</taxon>
        <taxon>Spermatophyta</taxon>
        <taxon>Magnoliopsida</taxon>
        <taxon>Liliopsida</taxon>
        <taxon>Poales</taxon>
        <taxon>Poaceae</taxon>
        <taxon>BOP clade</taxon>
        <taxon>Oryzoideae</taxon>
        <taxon>Oryzeae</taxon>
        <taxon>Oryzinae</taxon>
        <taxon>Oryza</taxon>
    </lineage>
</organism>
<evidence type="ECO:0000313" key="1">
    <source>
        <dbReference type="EnsemblPlants" id="OGLUM09G10110.1"/>
    </source>
</evidence>
<name>A0A0E0B2S5_9ORYZ</name>
<dbReference type="EnsemblPlants" id="OGLUM09G10110.1">
    <property type="protein sequence ID" value="OGLUM09G10110.1"/>
    <property type="gene ID" value="OGLUM09G10110"/>
</dbReference>
<dbReference type="Gramene" id="OGLUM09G10110.1">
    <property type="protein sequence ID" value="OGLUM09G10110.1"/>
    <property type="gene ID" value="OGLUM09G10110"/>
</dbReference>